<gene>
    <name evidence="1" type="ORF">HAT86_16370</name>
</gene>
<organism evidence="1 2">
    <name type="scientific">Roseovarius gahaiensis</name>
    <dbReference type="NCBI Taxonomy" id="2716691"/>
    <lineage>
        <taxon>Bacteria</taxon>
        <taxon>Pseudomonadati</taxon>
        <taxon>Pseudomonadota</taxon>
        <taxon>Alphaproteobacteria</taxon>
        <taxon>Rhodobacterales</taxon>
        <taxon>Roseobacteraceae</taxon>
        <taxon>Roseovarius</taxon>
    </lineage>
</organism>
<dbReference type="RefSeq" id="WP_167200401.1">
    <property type="nucleotide sequence ID" value="NZ_JAAORB010000065.1"/>
</dbReference>
<dbReference type="EMBL" id="JAAORB010000065">
    <property type="protein sequence ID" value="NHQ76020.1"/>
    <property type="molecule type" value="Genomic_DNA"/>
</dbReference>
<name>A0A967BDG5_9RHOB</name>
<sequence length="216" mass="24570">MVLHLAATEFEIPNLYYHCNTKRTWQSYLTSAFKESFSESKFDYGKAISNASFRLAGLEVKVGLLLADDEAKIRKNQTLSGAVRPSIVIDSILSTFSILEGLTMLSYLANLKQDRLELELAKTKRGKKISQGLKVATGNNCSKQVKALTELRDRCIHQDHADLKDDLDYMHVFKTDSLRPHIELLHSYLKSLETEENQLPSTNFREFWALDHTSSV</sequence>
<reference evidence="1" key="1">
    <citation type="submission" date="2020-03" db="EMBL/GenBank/DDBJ databases">
        <title>Roseovarius gahaiensis sp. nov., isolated from Gahai Saline Lake, China.</title>
        <authorList>
            <person name="Sun X."/>
        </authorList>
    </citation>
    <scope>NUCLEOTIDE SEQUENCE</scope>
    <source>
        <strain evidence="1">GH877</strain>
    </source>
</reference>
<evidence type="ECO:0000313" key="1">
    <source>
        <dbReference type="EMBL" id="NHQ76020.1"/>
    </source>
</evidence>
<dbReference type="AlphaFoldDB" id="A0A967BDG5"/>
<keyword evidence="2" id="KW-1185">Reference proteome</keyword>
<proteinExistence type="predicted"/>
<evidence type="ECO:0000313" key="2">
    <source>
        <dbReference type="Proteomes" id="UP000639775"/>
    </source>
</evidence>
<comment type="caution">
    <text evidence="1">The sequence shown here is derived from an EMBL/GenBank/DDBJ whole genome shotgun (WGS) entry which is preliminary data.</text>
</comment>
<accession>A0A967BDG5</accession>
<dbReference type="Proteomes" id="UP000639775">
    <property type="component" value="Unassembled WGS sequence"/>
</dbReference>
<protein>
    <submittedName>
        <fullName evidence="1">Uncharacterized protein</fullName>
    </submittedName>
</protein>